<reference evidence="2" key="1">
    <citation type="journal article" date="2015" name="Nature">
        <title>Complex archaea that bridge the gap between prokaryotes and eukaryotes.</title>
        <authorList>
            <person name="Spang A."/>
            <person name="Saw J.H."/>
            <person name="Jorgensen S.L."/>
            <person name="Zaremba-Niedzwiedzka K."/>
            <person name="Martijn J."/>
            <person name="Lind A.E."/>
            <person name="van Eijk R."/>
            <person name="Schleper C."/>
            <person name="Guy L."/>
            <person name="Ettema T.J."/>
        </authorList>
    </citation>
    <scope>NUCLEOTIDE SEQUENCE</scope>
</reference>
<organism evidence="2">
    <name type="scientific">marine sediment metagenome</name>
    <dbReference type="NCBI Taxonomy" id="412755"/>
    <lineage>
        <taxon>unclassified sequences</taxon>
        <taxon>metagenomes</taxon>
        <taxon>ecological metagenomes</taxon>
    </lineage>
</organism>
<protein>
    <submittedName>
        <fullName evidence="2">Uncharacterized protein</fullName>
    </submittedName>
</protein>
<evidence type="ECO:0000313" key="2">
    <source>
        <dbReference type="EMBL" id="KKK62981.1"/>
    </source>
</evidence>
<gene>
    <name evidence="2" type="ORF">LCGC14_2998910</name>
</gene>
<name>A0A0F8ZSS4_9ZZZZ</name>
<feature type="region of interest" description="Disordered" evidence="1">
    <location>
        <begin position="1"/>
        <end position="25"/>
    </location>
</feature>
<evidence type="ECO:0000256" key="1">
    <source>
        <dbReference type="SAM" id="MobiDB-lite"/>
    </source>
</evidence>
<comment type="caution">
    <text evidence="2">The sequence shown here is derived from an EMBL/GenBank/DDBJ whole genome shotgun (WGS) entry which is preliminary data.</text>
</comment>
<dbReference type="EMBL" id="LAZR01061733">
    <property type="protein sequence ID" value="KKK62981.1"/>
    <property type="molecule type" value="Genomic_DNA"/>
</dbReference>
<proteinExistence type="predicted"/>
<sequence>LGGFHGAQRDPDAQPLAQSKQAGSVVYHEKGWKTFAAT</sequence>
<feature type="non-terminal residue" evidence="2">
    <location>
        <position position="1"/>
    </location>
</feature>
<dbReference type="AlphaFoldDB" id="A0A0F8ZSS4"/>
<accession>A0A0F8ZSS4</accession>